<proteinExistence type="predicted"/>
<name>A0ACB8DDL8_DERSI</name>
<dbReference type="Proteomes" id="UP000821865">
    <property type="component" value="Chromosome 2"/>
</dbReference>
<keyword evidence="2" id="KW-1185">Reference proteome</keyword>
<comment type="caution">
    <text evidence="1">The sequence shown here is derived from an EMBL/GenBank/DDBJ whole genome shotgun (WGS) entry which is preliminary data.</text>
</comment>
<accession>A0ACB8DDL8</accession>
<organism evidence="1 2">
    <name type="scientific">Dermacentor silvarum</name>
    <name type="common">Tick</name>
    <dbReference type="NCBI Taxonomy" id="543639"/>
    <lineage>
        <taxon>Eukaryota</taxon>
        <taxon>Metazoa</taxon>
        <taxon>Ecdysozoa</taxon>
        <taxon>Arthropoda</taxon>
        <taxon>Chelicerata</taxon>
        <taxon>Arachnida</taxon>
        <taxon>Acari</taxon>
        <taxon>Parasitiformes</taxon>
        <taxon>Ixodida</taxon>
        <taxon>Ixodoidea</taxon>
        <taxon>Ixodidae</taxon>
        <taxon>Rhipicephalinae</taxon>
        <taxon>Dermacentor</taxon>
    </lineage>
</organism>
<sequence>MPTAEGQSFLLNTQPDSVDRNPLRKPLLASSNIFESTISYGRRQSTSGIIEQYTVMSSQLVPTDPSMHSEMVMPSQTTSARYSLDGWRRHSQQWRAAQRLSQALLVLVYHAYLAWCVLHGWHRGGWCSGGRFLLALTLLVYASLAVFGAAAVLEAVTRSRPGLGSLFAWRNKIWGTCLAVLLGGMLWDINGELKRMSSLAGIVLLLLLGYMFSNNRNQISWGPVVGCIAATFLAGLVLLRFDLGAPLATCAVSKLRSYVSWLTAGGRFAFGYLAQGANMSRPLTNVTPVVRDDVVDIPPVFAFSVLPSLCYMATLLRILYYVGFMQAFLGNIHHYVNVGPSFNSYEVLIALVSAVNGPMESMLLVHPYLLTMSRSSLHCILTLDCGTVSGRLIPVYVDLGVNSTYLLSATILSVPAALAYSKLVYPETDENSQLILEYRSPERNLIEAIITGAMIGVYLMLAVAGNMLTYASAARFLDVLVAWTANNVGVDELTLQWLVEMAYRPLVLLMGVSWRDSHAVAQLLAIKVFLNEYVALTAFVQTAHNLEARTPIPGLWSV</sequence>
<dbReference type="EMBL" id="CM023471">
    <property type="protein sequence ID" value="KAH7966174.1"/>
    <property type="molecule type" value="Genomic_DNA"/>
</dbReference>
<gene>
    <name evidence="1" type="ORF">HPB49_014113</name>
</gene>
<protein>
    <submittedName>
        <fullName evidence="1">Uncharacterized protein</fullName>
    </submittedName>
</protein>
<evidence type="ECO:0000313" key="1">
    <source>
        <dbReference type="EMBL" id="KAH7966174.1"/>
    </source>
</evidence>
<evidence type="ECO:0000313" key="2">
    <source>
        <dbReference type="Proteomes" id="UP000821865"/>
    </source>
</evidence>
<reference evidence="1" key="1">
    <citation type="submission" date="2020-05" db="EMBL/GenBank/DDBJ databases">
        <title>Large-scale comparative analyses of tick genomes elucidate their genetic diversity and vector capacities.</title>
        <authorList>
            <person name="Jia N."/>
            <person name="Wang J."/>
            <person name="Shi W."/>
            <person name="Du L."/>
            <person name="Sun Y."/>
            <person name="Zhan W."/>
            <person name="Jiang J."/>
            <person name="Wang Q."/>
            <person name="Zhang B."/>
            <person name="Ji P."/>
            <person name="Sakyi L.B."/>
            <person name="Cui X."/>
            <person name="Yuan T."/>
            <person name="Jiang B."/>
            <person name="Yang W."/>
            <person name="Lam T.T.-Y."/>
            <person name="Chang Q."/>
            <person name="Ding S."/>
            <person name="Wang X."/>
            <person name="Zhu J."/>
            <person name="Ruan X."/>
            <person name="Zhao L."/>
            <person name="Wei J."/>
            <person name="Que T."/>
            <person name="Du C."/>
            <person name="Cheng J."/>
            <person name="Dai P."/>
            <person name="Han X."/>
            <person name="Huang E."/>
            <person name="Gao Y."/>
            <person name="Liu J."/>
            <person name="Shao H."/>
            <person name="Ye R."/>
            <person name="Li L."/>
            <person name="Wei W."/>
            <person name="Wang X."/>
            <person name="Wang C."/>
            <person name="Yang T."/>
            <person name="Huo Q."/>
            <person name="Li W."/>
            <person name="Guo W."/>
            <person name="Chen H."/>
            <person name="Zhou L."/>
            <person name="Ni X."/>
            <person name="Tian J."/>
            <person name="Zhou Y."/>
            <person name="Sheng Y."/>
            <person name="Liu T."/>
            <person name="Pan Y."/>
            <person name="Xia L."/>
            <person name="Li J."/>
            <person name="Zhao F."/>
            <person name="Cao W."/>
        </authorList>
    </citation>
    <scope>NUCLEOTIDE SEQUENCE</scope>
    <source>
        <strain evidence="1">Dsil-2018</strain>
    </source>
</reference>